<organism evidence="1">
    <name type="scientific">Pseudictyota dubia</name>
    <dbReference type="NCBI Taxonomy" id="2749911"/>
    <lineage>
        <taxon>Eukaryota</taxon>
        <taxon>Sar</taxon>
        <taxon>Stramenopiles</taxon>
        <taxon>Ochrophyta</taxon>
        <taxon>Bacillariophyta</taxon>
        <taxon>Mediophyceae</taxon>
        <taxon>Biddulphiophycidae</taxon>
        <taxon>Eupodiscales</taxon>
        <taxon>Odontellaceae</taxon>
        <taxon>Pseudictyota</taxon>
    </lineage>
</organism>
<dbReference type="PROSITE" id="PS51257">
    <property type="entry name" value="PROKAR_LIPOPROTEIN"/>
    <property type="match status" value="1"/>
</dbReference>
<gene>
    <name evidence="1" type="ORF">TDUB1175_LOCUS16129</name>
</gene>
<name>A0A7R9W8A3_9STRA</name>
<evidence type="ECO:0000313" key="1">
    <source>
        <dbReference type="EMBL" id="CAD8317335.1"/>
    </source>
</evidence>
<dbReference type="SUPFAM" id="SSF53448">
    <property type="entry name" value="Nucleotide-diphospho-sugar transferases"/>
    <property type="match status" value="1"/>
</dbReference>
<protein>
    <recommendedName>
        <fullName evidence="2">Nucleotide-diphospho-sugar transferase domain-containing protein</fullName>
    </recommendedName>
</protein>
<dbReference type="PANTHER" id="PTHR11183">
    <property type="entry name" value="GLYCOGENIN SUBFAMILY MEMBER"/>
    <property type="match status" value="1"/>
</dbReference>
<dbReference type="EMBL" id="HBED01032189">
    <property type="protein sequence ID" value="CAD8317335.1"/>
    <property type="molecule type" value="Transcribed_RNA"/>
</dbReference>
<dbReference type="Gene3D" id="3.90.550.10">
    <property type="entry name" value="Spore Coat Polysaccharide Biosynthesis Protein SpsA, Chain A"/>
    <property type="match status" value="1"/>
</dbReference>
<sequence>MRDVAKTSVRLDAAVDKNVEMNKPTIAYAVSITGCDDKDRLFTAAHGAAVLAHSIRKVSAENRGGLGYPHKMIAFIHPDAARCSEDDLTELGYEVMIRDTPVAVSDIKGKYLRENIASTGCCGERELVKLYAYTLTEYPIVVHLDLDVLILKPIDEMFDSMLYGPESPSRQMVQVQFGQPMPRIIDAYFARDYMGVYWGGRKPVGVHGGFFVVRPSKAAFQELVDVVRQGDYTPESGWARTGHGRCHGGETIQGLLPYYYDILHPGTAVELNRCIYNVVADNPRDREGNCIAGVDPTSKSCEDCREASMDQIKVAHFTYCQKPWLCRNLDGPVNFTSDNQTDRSAIRLCIEMQREWFLMRKDLDKSFPTFHESAINDHQRDKQMKKGMFKPDQFQGYCREFGKKGYIPFDSSVLNK</sequence>
<accession>A0A7R9W8A3</accession>
<evidence type="ECO:0008006" key="2">
    <source>
        <dbReference type="Google" id="ProtNLM"/>
    </source>
</evidence>
<dbReference type="InterPro" id="IPR029044">
    <property type="entry name" value="Nucleotide-diphossugar_trans"/>
</dbReference>
<reference evidence="1" key="1">
    <citation type="submission" date="2021-01" db="EMBL/GenBank/DDBJ databases">
        <authorList>
            <person name="Corre E."/>
            <person name="Pelletier E."/>
            <person name="Niang G."/>
            <person name="Scheremetjew M."/>
            <person name="Finn R."/>
            <person name="Kale V."/>
            <person name="Holt S."/>
            <person name="Cochrane G."/>
            <person name="Meng A."/>
            <person name="Brown T."/>
            <person name="Cohen L."/>
        </authorList>
    </citation>
    <scope>NUCLEOTIDE SEQUENCE</scope>
    <source>
        <strain evidence="1">CCMP147</strain>
    </source>
</reference>
<dbReference type="AlphaFoldDB" id="A0A7R9W8A3"/>
<proteinExistence type="predicted"/>
<dbReference type="InterPro" id="IPR050587">
    <property type="entry name" value="GNT1/Glycosyltrans_8"/>
</dbReference>